<name>A0A3S3X4L4_9SPHI</name>
<dbReference type="InterPro" id="IPR036390">
    <property type="entry name" value="WH_DNA-bd_sf"/>
</dbReference>
<dbReference type="PANTHER" id="PTHR33204">
    <property type="entry name" value="TRANSCRIPTIONAL REGULATOR, MARR FAMILY"/>
    <property type="match status" value="1"/>
</dbReference>
<dbReference type="PROSITE" id="PS51118">
    <property type="entry name" value="HTH_HXLR"/>
    <property type="match status" value="1"/>
</dbReference>
<evidence type="ECO:0000259" key="4">
    <source>
        <dbReference type="PROSITE" id="PS51118"/>
    </source>
</evidence>
<gene>
    <name evidence="5" type="ORF">EPL05_14985</name>
</gene>
<keyword evidence="1" id="KW-0805">Transcription regulation</keyword>
<evidence type="ECO:0000313" key="6">
    <source>
        <dbReference type="Proteomes" id="UP000286701"/>
    </source>
</evidence>
<comment type="caution">
    <text evidence="5">The sequence shown here is derived from an EMBL/GenBank/DDBJ whole genome shotgun (WGS) entry which is preliminary data.</text>
</comment>
<keyword evidence="3" id="KW-0804">Transcription</keyword>
<dbReference type="SUPFAM" id="SSF46785">
    <property type="entry name" value="Winged helix' DNA-binding domain"/>
    <property type="match status" value="1"/>
</dbReference>
<dbReference type="InterPro" id="IPR002577">
    <property type="entry name" value="HTH_HxlR"/>
</dbReference>
<feature type="domain" description="HTH hxlR-type" evidence="4">
    <location>
        <begin position="12"/>
        <end position="115"/>
    </location>
</feature>
<dbReference type="GO" id="GO:0003677">
    <property type="term" value="F:DNA binding"/>
    <property type="evidence" value="ECO:0007669"/>
    <property type="project" value="UniProtKB-KW"/>
</dbReference>
<evidence type="ECO:0000256" key="2">
    <source>
        <dbReference type="ARBA" id="ARBA00023125"/>
    </source>
</evidence>
<evidence type="ECO:0000256" key="3">
    <source>
        <dbReference type="ARBA" id="ARBA00023163"/>
    </source>
</evidence>
<keyword evidence="2" id="KW-0238">DNA-binding</keyword>
<reference evidence="5 6" key="1">
    <citation type="submission" date="2019-01" db="EMBL/GenBank/DDBJ databases">
        <title>Mucilaginibacter antarcticum sp. nov., isolated from antarctic soil.</title>
        <authorList>
            <person name="Yan Y.-Q."/>
            <person name="Du Z.-J."/>
        </authorList>
    </citation>
    <scope>NUCLEOTIDE SEQUENCE [LARGE SCALE GENOMIC DNA]</scope>
    <source>
        <strain evidence="5 6">F01003</strain>
    </source>
</reference>
<evidence type="ECO:0000256" key="1">
    <source>
        <dbReference type="ARBA" id="ARBA00023015"/>
    </source>
</evidence>
<evidence type="ECO:0000313" key="5">
    <source>
        <dbReference type="EMBL" id="RWY50399.1"/>
    </source>
</evidence>
<organism evidence="5 6">
    <name type="scientific">Mucilaginibacter gilvus</name>
    <dbReference type="NCBI Taxonomy" id="2305909"/>
    <lineage>
        <taxon>Bacteria</taxon>
        <taxon>Pseudomonadati</taxon>
        <taxon>Bacteroidota</taxon>
        <taxon>Sphingobacteriia</taxon>
        <taxon>Sphingobacteriales</taxon>
        <taxon>Sphingobacteriaceae</taxon>
        <taxon>Mucilaginibacter</taxon>
    </lineage>
</organism>
<dbReference type="Pfam" id="PF01638">
    <property type="entry name" value="HxlR"/>
    <property type="match status" value="1"/>
</dbReference>
<dbReference type="AlphaFoldDB" id="A0A3S3X4L4"/>
<dbReference type="InterPro" id="IPR036388">
    <property type="entry name" value="WH-like_DNA-bd_sf"/>
</dbReference>
<sequence length="125" mass="14478">MAEEKKYGSETCRSAMGSVKDALYVLSGKWKLPLIIALREGPRRFNELQKELVDITPKVLSKELRELELNEFVVRKVFNTVPVTVIYEITPYSASVNPIIEALKEWGEQHRERIVRHRKNEPVTV</sequence>
<proteinExistence type="predicted"/>
<dbReference type="EMBL" id="SBIW01000007">
    <property type="protein sequence ID" value="RWY50399.1"/>
    <property type="molecule type" value="Genomic_DNA"/>
</dbReference>
<keyword evidence="6" id="KW-1185">Reference proteome</keyword>
<dbReference type="OrthoDB" id="769662at2"/>
<dbReference type="Proteomes" id="UP000286701">
    <property type="component" value="Unassembled WGS sequence"/>
</dbReference>
<dbReference type="Gene3D" id="1.10.10.10">
    <property type="entry name" value="Winged helix-like DNA-binding domain superfamily/Winged helix DNA-binding domain"/>
    <property type="match status" value="1"/>
</dbReference>
<dbReference type="PANTHER" id="PTHR33204:SF29">
    <property type="entry name" value="TRANSCRIPTIONAL REGULATOR"/>
    <property type="match status" value="1"/>
</dbReference>
<protein>
    <submittedName>
        <fullName evidence="5">Transcriptional regulator</fullName>
    </submittedName>
</protein>
<accession>A0A3S3X4L4</accession>